<evidence type="ECO:0000256" key="3">
    <source>
        <dbReference type="SAM" id="MobiDB-lite"/>
    </source>
</evidence>
<evidence type="ECO:0000259" key="5">
    <source>
        <dbReference type="PROSITE" id="PS50848"/>
    </source>
</evidence>
<feature type="region of interest" description="Disordered" evidence="3">
    <location>
        <begin position="943"/>
        <end position="972"/>
    </location>
</feature>
<dbReference type="CDD" id="cd00177">
    <property type="entry name" value="START"/>
    <property type="match status" value="1"/>
</dbReference>
<dbReference type="OrthoDB" id="196858at2759"/>
<protein>
    <submittedName>
        <fullName evidence="7">Rho gtpase-activating protein 25</fullName>
    </submittedName>
</protein>
<dbReference type="PANTHER" id="PTHR19308:SF14">
    <property type="entry name" value="START DOMAIN-CONTAINING PROTEIN"/>
    <property type="match status" value="1"/>
</dbReference>
<proteinExistence type="predicted"/>
<accession>W7U902</accession>
<dbReference type="InterPro" id="IPR023213">
    <property type="entry name" value="CAT-like_dom_sf"/>
</dbReference>
<gene>
    <name evidence="7" type="ORF">Naga_100042g16</name>
</gene>
<dbReference type="InterPro" id="IPR023393">
    <property type="entry name" value="START-like_dom_sf"/>
</dbReference>
<dbReference type="InterPro" id="IPR014352">
    <property type="entry name" value="FERM/acyl-CoA-bd_prot_sf"/>
</dbReference>
<comment type="subcellular location">
    <subcellularLocation>
        <location evidence="1">Endoplasmic reticulum</location>
    </subcellularLocation>
</comment>
<keyword evidence="2" id="KW-0256">Endoplasmic reticulum</keyword>
<evidence type="ECO:0000259" key="4">
    <source>
        <dbReference type="PROSITE" id="PS50003"/>
    </source>
</evidence>
<dbReference type="SUPFAM" id="SSF55961">
    <property type="entry name" value="Bet v1-like"/>
    <property type="match status" value="2"/>
</dbReference>
<dbReference type="Pfam" id="PF00887">
    <property type="entry name" value="ACBP"/>
    <property type="match status" value="1"/>
</dbReference>
<feature type="compositionally biased region" description="Gly residues" evidence="3">
    <location>
        <begin position="943"/>
        <end position="953"/>
    </location>
</feature>
<dbReference type="Gene3D" id="2.30.29.30">
    <property type="entry name" value="Pleckstrin-homology domain (PH domain)/Phosphotyrosine-binding domain (PTB)"/>
    <property type="match status" value="1"/>
</dbReference>
<name>W7U902_9STRA</name>
<dbReference type="SMART" id="SM00234">
    <property type="entry name" value="START"/>
    <property type="match status" value="1"/>
</dbReference>
<dbReference type="InterPro" id="IPR001849">
    <property type="entry name" value="PH_domain"/>
</dbReference>
<keyword evidence="8" id="KW-1185">Reference proteome</keyword>
<dbReference type="PROSITE" id="PS51228">
    <property type="entry name" value="ACB_2"/>
    <property type="match status" value="1"/>
</dbReference>
<feature type="domain" description="PH" evidence="4">
    <location>
        <begin position="131"/>
        <end position="240"/>
    </location>
</feature>
<feature type="compositionally biased region" description="Polar residues" evidence="3">
    <location>
        <begin position="1142"/>
        <end position="1154"/>
    </location>
</feature>
<dbReference type="PROSITE" id="PS50848">
    <property type="entry name" value="START"/>
    <property type="match status" value="1"/>
</dbReference>
<reference evidence="7 8" key="1">
    <citation type="journal article" date="2014" name="Mol. Plant">
        <title>Chromosome Scale Genome Assembly and Transcriptome Profiling of Nannochloropsis gaditana in Nitrogen Depletion.</title>
        <authorList>
            <person name="Corteggiani Carpinelli E."/>
            <person name="Telatin A."/>
            <person name="Vitulo N."/>
            <person name="Forcato C."/>
            <person name="D'Angelo M."/>
            <person name="Schiavon R."/>
            <person name="Vezzi A."/>
            <person name="Giacometti G.M."/>
            <person name="Morosinotto T."/>
            <person name="Valle G."/>
        </authorList>
    </citation>
    <scope>NUCLEOTIDE SEQUENCE [LARGE SCALE GENOMIC DNA]</scope>
    <source>
        <strain evidence="7 8">B-31</strain>
    </source>
</reference>
<dbReference type="Gene3D" id="3.30.559.10">
    <property type="entry name" value="Chloramphenicol acetyltransferase-like domain"/>
    <property type="match status" value="1"/>
</dbReference>
<evidence type="ECO:0000256" key="1">
    <source>
        <dbReference type="ARBA" id="ARBA00004240"/>
    </source>
</evidence>
<dbReference type="PANTHER" id="PTHR19308">
    <property type="entry name" value="PHOSPHATIDYLCHOLINE TRANSFER PROTEIN"/>
    <property type="match status" value="1"/>
</dbReference>
<dbReference type="SUPFAM" id="SSF50729">
    <property type="entry name" value="PH domain-like"/>
    <property type="match status" value="1"/>
</dbReference>
<feature type="region of interest" description="Disordered" evidence="3">
    <location>
        <begin position="1112"/>
        <end position="1228"/>
    </location>
</feature>
<dbReference type="Proteomes" id="UP000019335">
    <property type="component" value="Chromosome 3"/>
</dbReference>
<feature type="compositionally biased region" description="Low complexity" evidence="3">
    <location>
        <begin position="1175"/>
        <end position="1185"/>
    </location>
</feature>
<dbReference type="Pfam" id="PF00169">
    <property type="entry name" value="PH"/>
    <property type="match status" value="1"/>
</dbReference>
<evidence type="ECO:0000256" key="2">
    <source>
        <dbReference type="ARBA" id="ARBA00022824"/>
    </source>
</evidence>
<sequence length="1654" mass="178354">MTDSDRSARLSAVSSNFQLAVLRAQELERGGQLSSNRSVALYGILMQATAGDCRASKPPPSSNASQGDERLKWMAWKKKHGMTREQAMVAYIDQMDLIEEELATGGAVLMDSSGGNAALYSSDGLSSSQETLVRTGVLYKQRDIFKGWRPRFFVLQGKVLKYYLQADDPTARSTLILDGCRVQPFQDGQEPTAKQEGTGRSIPLFPFAITHPDSNQAYHLAAASQGEMEEWVQALKMAAAGPRRVSLRRKPSVETRLWQQQQQQRGSLHSSSEHGLDPEGSGAGDGTGGGREGIEGGEGGGPSLVSARRRAAGADASAPVGNLSLIPPELREKVQEGMRALLANTGPGEEEGWEEVGTRSGVRVLRQPGPVTSFRGEGRIPVHPVTVLLTIMDLSLRQAYDAHFGFGRRMKIYNAHTWLDYHHYQAVWPTSARDMYNVVHWQVLEDDGTIVVVAVGDEDRHPEEAGCVRAECLLAGWVIRPVTSADPGTLRPSSEEGAGIYTPCLPLPRESHVSFLLQTDLKGNLPHSVSNMVSEGQPLIIASLRKFLAEQQPSSTLSASLLSRRESGNVGVHGGGLGASGGVPKGATRPDNAFHLPIYSNQQVAPAMDNLNRRLLALDAMSSTSTQSQTRASLALARGSAPFPSAGRALGRAGGKSLRNVTTPPRKATHQRPLTMKEVQSSLAPHIAAQVEDAVCAALEKEASFPFVDGRRRSRSMGAALGNGEGCGHDPGEDGNKVAGGTGNGVGGEGWEVFDERNAEGGAGENAKDWSYLNETDATDVSVLQVCSEGVIRHPPAAVLKALTTLDIVNIWCSAAEFSTHDVLYNVHTWVTYQRLKAMFPMPTRDLCQLVHWRVVEDVVGRIVVVAVDDPSHPEEEGYIRAHQQEQWVLDAIEGGRATRMFCLFTLDIQGIMTKAVRKELTDKQASVIPSIRKFLDEYLRASGGGEKQGGNSGRARGGERARSGGAEDGWSDLGRVEISNAALEPLVLTWNRWSPTLIPDRMHIFPTAAEEKITAAARGGRPPSSYGPSASVGKSYVPVGGKAAASASARPALMRANSAPPVPPLQGLDKPRYTLAPSPEPFHSHAMTPLEQQSIVHSGVPATLARSTYTALSGQAHARPPRHRGNAVGHVASSKLRRESSVQGQGVTGTPTSRMHAERKEGEEEEDEEELRGVAPSVPSSPASTRQPPTPYRDSAFGVGERHGNSTGGYITPCASPKSGRVSSSLARRMNGSPSIIFRGTTPTTLVDTAERPAPARSGGSSQVDGKFSQVPPLQSSREWSLVGMSPTWQIALLLLPVVCYHLVNSTAFLPLLGPLWGLGAWEALAEGIKPYRGLGFVAGVVLVVRYLMSLHALGAGRVLGGGDGRVAPRLTEWGHDGIKQRVHVRFHVEIRKLKRYIDAQHRDTRGSGITVLHVAMRAVALALRQVPELNGHQVLGRFLPSPTANVSCELRLRDGTFALLKVREVDQKSVVEISRALSLKTQALNSGRDVHYNRRLLILRWCPSILAPSLDACFAFLGAGLGLSLSWLGVRAFPQGECVILTSPAITSSRESTCEADFEVFPAPTPSASFLTPLVLTIGAIRNVPKVGSESRDHLQRHRDVVLVPALTLSLHAQLLKGAASLQHVRRLTELIHRYMDDPRSWEEEVGEGRST</sequence>
<dbReference type="InterPro" id="IPR002913">
    <property type="entry name" value="START_lipid-bd_dom"/>
</dbReference>
<dbReference type="EMBL" id="AZIL01000168">
    <property type="protein sequence ID" value="EWM29419.1"/>
    <property type="molecule type" value="Genomic_DNA"/>
</dbReference>
<dbReference type="GO" id="GO:0000062">
    <property type="term" value="F:fatty-acyl-CoA binding"/>
    <property type="evidence" value="ECO:0007669"/>
    <property type="project" value="InterPro"/>
</dbReference>
<feature type="compositionally biased region" description="Gly residues" evidence="3">
    <location>
        <begin position="281"/>
        <end position="302"/>
    </location>
</feature>
<dbReference type="GO" id="GO:0005783">
    <property type="term" value="C:endoplasmic reticulum"/>
    <property type="evidence" value="ECO:0007669"/>
    <property type="project" value="UniProtKB-SubCell"/>
</dbReference>
<feature type="region of interest" description="Disordered" evidence="3">
    <location>
        <begin position="1252"/>
        <end position="1272"/>
    </location>
</feature>
<dbReference type="Pfam" id="PF01852">
    <property type="entry name" value="START"/>
    <property type="match status" value="1"/>
</dbReference>
<dbReference type="InterPro" id="IPR011993">
    <property type="entry name" value="PH-like_dom_sf"/>
</dbReference>
<organism evidence="7 8">
    <name type="scientific">Nannochloropsis gaditana</name>
    <dbReference type="NCBI Taxonomy" id="72520"/>
    <lineage>
        <taxon>Eukaryota</taxon>
        <taxon>Sar</taxon>
        <taxon>Stramenopiles</taxon>
        <taxon>Ochrophyta</taxon>
        <taxon>Eustigmatophyceae</taxon>
        <taxon>Eustigmatales</taxon>
        <taxon>Monodopsidaceae</taxon>
        <taxon>Nannochloropsis</taxon>
    </lineage>
</organism>
<evidence type="ECO:0000313" key="8">
    <source>
        <dbReference type="Proteomes" id="UP000019335"/>
    </source>
</evidence>
<feature type="domain" description="ACB" evidence="6">
    <location>
        <begin position="13"/>
        <end position="104"/>
    </location>
</feature>
<dbReference type="Gene3D" id="1.20.80.10">
    <property type="match status" value="1"/>
</dbReference>
<comment type="caution">
    <text evidence="7">The sequence shown here is derived from an EMBL/GenBank/DDBJ whole genome shotgun (WGS) entry which is preliminary data.</text>
</comment>
<feature type="domain" description="START" evidence="5">
    <location>
        <begin position="349"/>
        <end position="536"/>
    </location>
</feature>
<dbReference type="SUPFAM" id="SSF52777">
    <property type="entry name" value="CoA-dependent acyltransferases"/>
    <property type="match status" value="1"/>
</dbReference>
<dbReference type="Gene3D" id="3.30.530.20">
    <property type="match status" value="2"/>
</dbReference>
<evidence type="ECO:0000259" key="6">
    <source>
        <dbReference type="PROSITE" id="PS51228"/>
    </source>
</evidence>
<feature type="region of interest" description="Disordered" evidence="3">
    <location>
        <begin position="645"/>
        <end position="673"/>
    </location>
</feature>
<feature type="region of interest" description="Disordered" evidence="3">
    <location>
        <begin position="242"/>
        <end position="323"/>
    </location>
</feature>
<dbReference type="InterPro" id="IPR000582">
    <property type="entry name" value="Acyl-CoA-binding_protein"/>
</dbReference>
<evidence type="ECO:0000313" key="7">
    <source>
        <dbReference type="EMBL" id="EWM29419.1"/>
    </source>
</evidence>
<dbReference type="PROSITE" id="PS50003">
    <property type="entry name" value="PH_DOMAIN"/>
    <property type="match status" value="1"/>
</dbReference>
<dbReference type="InterPro" id="IPR051213">
    <property type="entry name" value="START_lipid_transfer"/>
</dbReference>
<dbReference type="SMART" id="SM00233">
    <property type="entry name" value="PH"/>
    <property type="match status" value="1"/>
</dbReference>